<dbReference type="EMBL" id="OMOD01000046">
    <property type="protein sequence ID" value="SPF35213.1"/>
    <property type="molecule type" value="Genomic_DNA"/>
</dbReference>
<evidence type="ECO:0000313" key="2">
    <source>
        <dbReference type="EMBL" id="SPF35213.1"/>
    </source>
</evidence>
<feature type="region of interest" description="Disordered" evidence="1">
    <location>
        <begin position="1"/>
        <end position="23"/>
    </location>
</feature>
<name>A0A2U3K6D3_9BACT</name>
<sequence length="66" mass="7714">MPGDDRHTEVLDREMCKSQNRKRRLGRTAGPVLLSDELHNWLLLMDLRVIGRHFITDRAVVSRGKF</sequence>
<reference evidence="3" key="1">
    <citation type="submission" date="2018-02" db="EMBL/GenBank/DDBJ databases">
        <authorList>
            <person name="Hausmann B."/>
        </authorList>
    </citation>
    <scope>NUCLEOTIDE SEQUENCE [LARGE SCALE GENOMIC DNA]</scope>
    <source>
        <strain evidence="3">Peat soil MAG SbA1</strain>
    </source>
</reference>
<gene>
    <name evidence="2" type="ORF">SBA1_140104</name>
</gene>
<evidence type="ECO:0000256" key="1">
    <source>
        <dbReference type="SAM" id="MobiDB-lite"/>
    </source>
</evidence>
<feature type="compositionally biased region" description="Basic and acidic residues" evidence="1">
    <location>
        <begin position="1"/>
        <end position="16"/>
    </location>
</feature>
<accession>A0A2U3K6D3</accession>
<proteinExistence type="predicted"/>
<dbReference type="AlphaFoldDB" id="A0A2U3K6D3"/>
<dbReference type="Proteomes" id="UP000238701">
    <property type="component" value="Unassembled WGS sequence"/>
</dbReference>
<evidence type="ECO:0000313" key="3">
    <source>
        <dbReference type="Proteomes" id="UP000238701"/>
    </source>
</evidence>
<protein>
    <submittedName>
        <fullName evidence="2">Uncharacterized protein</fullName>
    </submittedName>
</protein>
<organism evidence="2 3">
    <name type="scientific">Candidatus Sulfotelmatobacter kueseliae</name>
    <dbReference type="NCBI Taxonomy" id="2042962"/>
    <lineage>
        <taxon>Bacteria</taxon>
        <taxon>Pseudomonadati</taxon>
        <taxon>Acidobacteriota</taxon>
        <taxon>Terriglobia</taxon>
        <taxon>Terriglobales</taxon>
        <taxon>Candidatus Korobacteraceae</taxon>
        <taxon>Candidatus Sulfotelmatobacter</taxon>
    </lineage>
</organism>